<evidence type="ECO:0000313" key="4">
    <source>
        <dbReference type="Proteomes" id="UP000442695"/>
    </source>
</evidence>
<feature type="domain" description="Arc-like DNA binding" evidence="2">
    <location>
        <begin position="11"/>
        <end position="44"/>
    </location>
</feature>
<sequence length="102" mass="11455">MKKQEQLTVPRDADKFQLRMPDDMREKFAEIAKRTYTSMNSVLVNGLLSYLDKLEELKILIEGARLLRASLEEKEAALDAERAEVAELKAQLEATLGGSADS</sequence>
<dbReference type="EMBL" id="WOWR01000018">
    <property type="protein sequence ID" value="KAF0253996.1"/>
    <property type="molecule type" value="Genomic_DNA"/>
</dbReference>
<keyword evidence="3" id="KW-0238">DNA-binding</keyword>
<dbReference type="Pfam" id="PF03869">
    <property type="entry name" value="Arc"/>
    <property type="match status" value="1"/>
</dbReference>
<dbReference type="Proteomes" id="UP000442695">
    <property type="component" value="Unassembled WGS sequence"/>
</dbReference>
<dbReference type="AlphaFoldDB" id="A0A7V8J414"/>
<evidence type="ECO:0000313" key="3">
    <source>
        <dbReference type="EMBL" id="KAF0253996.1"/>
    </source>
</evidence>
<organism evidence="3 4">
    <name type="scientific">Pseudomonas putida</name>
    <name type="common">Arthrobacter siderocapsulatus</name>
    <dbReference type="NCBI Taxonomy" id="303"/>
    <lineage>
        <taxon>Bacteria</taxon>
        <taxon>Pseudomonadati</taxon>
        <taxon>Pseudomonadota</taxon>
        <taxon>Gammaproteobacteria</taxon>
        <taxon>Pseudomonadales</taxon>
        <taxon>Pseudomonadaceae</taxon>
        <taxon>Pseudomonas</taxon>
    </lineage>
</organism>
<dbReference type="InterPro" id="IPR005569">
    <property type="entry name" value="Arc_DNA-bd_dom"/>
</dbReference>
<accession>A0A7V8J414</accession>
<dbReference type="RefSeq" id="WP_156859123.1">
    <property type="nucleotide sequence ID" value="NZ_WOWR01000018.1"/>
</dbReference>
<dbReference type="InterPro" id="IPR013321">
    <property type="entry name" value="Arc_rbn_hlx_hlx"/>
</dbReference>
<evidence type="ECO:0000256" key="1">
    <source>
        <dbReference type="SAM" id="Coils"/>
    </source>
</evidence>
<dbReference type="InterPro" id="IPR010985">
    <property type="entry name" value="Ribbon_hlx_hlx"/>
</dbReference>
<evidence type="ECO:0000259" key="2">
    <source>
        <dbReference type="Pfam" id="PF03869"/>
    </source>
</evidence>
<dbReference type="GO" id="GO:0003677">
    <property type="term" value="F:DNA binding"/>
    <property type="evidence" value="ECO:0007669"/>
    <property type="project" value="UniProtKB-KW"/>
</dbReference>
<keyword evidence="1" id="KW-0175">Coiled coil</keyword>
<feature type="coiled-coil region" evidence="1">
    <location>
        <begin position="54"/>
        <end position="91"/>
    </location>
</feature>
<dbReference type="Gene3D" id="1.10.1220.10">
    <property type="entry name" value="Met repressor-like"/>
    <property type="match status" value="1"/>
</dbReference>
<protein>
    <submittedName>
        <fullName evidence="3">Arc family DNA-binding protein</fullName>
    </submittedName>
</protein>
<gene>
    <name evidence="3" type="ORF">GN299_15095</name>
</gene>
<dbReference type="SUPFAM" id="SSF47598">
    <property type="entry name" value="Ribbon-helix-helix"/>
    <property type="match status" value="1"/>
</dbReference>
<name>A0A7V8J414_PSEPU</name>
<reference evidence="3 4" key="1">
    <citation type="submission" date="2019-12" db="EMBL/GenBank/DDBJ databases">
        <authorList>
            <person name="Woiski C."/>
        </authorList>
    </citation>
    <scope>NUCLEOTIDE SEQUENCE [LARGE SCALE GENOMIC DNA]</scope>
    <source>
        <strain evidence="3 4">BOE100</strain>
    </source>
</reference>
<proteinExistence type="predicted"/>
<comment type="caution">
    <text evidence="3">The sequence shown here is derived from an EMBL/GenBank/DDBJ whole genome shotgun (WGS) entry which is preliminary data.</text>
</comment>
<dbReference type="GO" id="GO:0006355">
    <property type="term" value="P:regulation of DNA-templated transcription"/>
    <property type="evidence" value="ECO:0007669"/>
    <property type="project" value="InterPro"/>
</dbReference>